<evidence type="ECO:0000256" key="1">
    <source>
        <dbReference type="ARBA" id="ARBA00022679"/>
    </source>
</evidence>
<dbReference type="Pfam" id="PF08540">
    <property type="entry name" value="HMG_CoA_synt_C"/>
    <property type="match status" value="1"/>
</dbReference>
<reference evidence="6" key="1">
    <citation type="submission" date="2019-12" db="EMBL/GenBank/DDBJ databases">
        <title>Genome sequencing and annotation of Brassica cretica.</title>
        <authorList>
            <person name="Studholme D.J."/>
            <person name="Sarris P."/>
        </authorList>
    </citation>
    <scope>NUCLEOTIDE SEQUENCE</scope>
    <source>
        <strain evidence="6">PFS-109/04</strain>
        <tissue evidence="6">Leaf</tissue>
    </source>
</reference>
<comment type="similarity">
    <text evidence="4">Belongs to the thiolase-like superfamily. HMG-CoA synthase family.</text>
</comment>
<dbReference type="InterPro" id="IPR013746">
    <property type="entry name" value="HMG_CoA_synt_C_dom"/>
</dbReference>
<feature type="active site" description="Acyl-thioester intermediate" evidence="2">
    <location>
        <position position="117"/>
    </location>
</feature>
<organism evidence="6 7">
    <name type="scientific">Brassica cretica</name>
    <name type="common">Mustard</name>
    <dbReference type="NCBI Taxonomy" id="69181"/>
    <lineage>
        <taxon>Eukaryota</taxon>
        <taxon>Viridiplantae</taxon>
        <taxon>Streptophyta</taxon>
        <taxon>Embryophyta</taxon>
        <taxon>Tracheophyta</taxon>
        <taxon>Spermatophyta</taxon>
        <taxon>Magnoliopsida</taxon>
        <taxon>eudicotyledons</taxon>
        <taxon>Gunneridae</taxon>
        <taxon>Pentapetalae</taxon>
        <taxon>rosids</taxon>
        <taxon>malvids</taxon>
        <taxon>Brassicales</taxon>
        <taxon>Brassicaceae</taxon>
        <taxon>Brassiceae</taxon>
        <taxon>Brassica</taxon>
    </lineage>
</organism>
<feature type="active site" description="Proton donor/acceptor" evidence="2">
    <location>
        <position position="83"/>
    </location>
</feature>
<name>A0A8S9QAU8_BRACR</name>
<feature type="binding site" evidence="3">
    <location>
        <position position="199"/>
    </location>
    <ligand>
        <name>CoA</name>
        <dbReference type="ChEBI" id="CHEBI:57287"/>
    </ligand>
</feature>
<feature type="binding site" evidence="3">
    <location>
        <position position="203"/>
    </location>
    <ligand>
        <name>CoA</name>
        <dbReference type="ChEBI" id="CHEBI:57287"/>
    </ligand>
</feature>
<comment type="catalytic activity">
    <reaction evidence="4">
        <text>acetoacetyl-CoA + acetyl-CoA + H2O = (3S)-3-hydroxy-3-methylglutaryl-CoA + CoA + H(+)</text>
        <dbReference type="Rhea" id="RHEA:10188"/>
        <dbReference type="ChEBI" id="CHEBI:15377"/>
        <dbReference type="ChEBI" id="CHEBI:15378"/>
        <dbReference type="ChEBI" id="CHEBI:43074"/>
        <dbReference type="ChEBI" id="CHEBI:57286"/>
        <dbReference type="ChEBI" id="CHEBI:57287"/>
        <dbReference type="ChEBI" id="CHEBI:57288"/>
        <dbReference type="EC" id="2.3.3.10"/>
    </reaction>
</comment>
<keyword evidence="4" id="KW-0444">Lipid biosynthesis</keyword>
<gene>
    <name evidence="6" type="ORF">F2Q69_00022075</name>
</gene>
<dbReference type="NCBIfam" id="TIGR01833">
    <property type="entry name" value="HMG-CoA-S_euk"/>
    <property type="match status" value="1"/>
</dbReference>
<dbReference type="Gene3D" id="3.40.47.10">
    <property type="match status" value="2"/>
</dbReference>
<dbReference type="PANTHER" id="PTHR43323">
    <property type="entry name" value="3-HYDROXY-3-METHYLGLUTARYL COENZYME A SYNTHASE"/>
    <property type="match status" value="1"/>
</dbReference>
<sequence>MAKNVGILAMDIYFPPTCVQQEALEAHDGASKGKYTIGLGQDCLAFCTELEDVISMSFNAVTSLLEKYKIDPKQIGRLEVGSETVIDKSKSIKTFLMQLFEKCGNTDVEGVDSTNACYGGTAALLNCVNWVESNSWDGRYGLVICTDSAVVDGKLSQTCYLMALDSCYKHLCNKFEKLEGKEFSINDADYFVFHSPYNKLVQKSFARLLYNDFLRNASSIDEAAKEKFTPYSSLSLDESYQSRDLEKVSQQLAKTYYDAKVQPTTLVPKQVGNMYTASLYAAFTSLVHNKHSDLAGKRVVMFSYGSGSTATMFSLRLCENQSPFSLSNIASVMDVGGKLKARHEYAPEKFVETMKLMEHRYGAKEFVTSKEGILDLLAPGTYYLKEVDSLYRRFYGKKGDDGSITNGH</sequence>
<dbReference type="EC" id="2.3.3.10" evidence="4"/>
<dbReference type="PROSITE" id="PS01226">
    <property type="entry name" value="HMG_COA_SYNTHASE"/>
    <property type="match status" value="1"/>
</dbReference>
<keyword evidence="1 4" id="KW-0808">Transferase</keyword>
<evidence type="ECO:0000313" key="7">
    <source>
        <dbReference type="Proteomes" id="UP000712600"/>
    </source>
</evidence>
<evidence type="ECO:0000313" key="6">
    <source>
        <dbReference type="EMBL" id="KAF3539267.1"/>
    </source>
</evidence>
<keyword evidence="4" id="KW-0756">Sterol biosynthesis</keyword>
<feature type="active site" description="Proton donor/acceptor" evidence="2">
    <location>
        <position position="194"/>
    </location>
</feature>
<dbReference type="CDD" id="cd00827">
    <property type="entry name" value="init_cond_enzymes"/>
    <property type="match status" value="1"/>
</dbReference>
<feature type="binding site" evidence="3">
    <location>
        <position position="156"/>
    </location>
    <ligand>
        <name>CoA</name>
        <dbReference type="ChEBI" id="CHEBI:57287"/>
    </ligand>
</feature>
<dbReference type="GO" id="GO:0004421">
    <property type="term" value="F:hydroxymethylglutaryl-CoA synthase activity"/>
    <property type="evidence" value="ECO:0007669"/>
    <property type="project" value="UniProtKB-EC"/>
</dbReference>
<dbReference type="GO" id="GO:0010142">
    <property type="term" value="P:farnesyl diphosphate biosynthetic process, mevalonate pathway"/>
    <property type="evidence" value="ECO:0007669"/>
    <property type="project" value="InterPro"/>
</dbReference>
<dbReference type="GO" id="GO:0016126">
    <property type="term" value="P:sterol biosynthetic process"/>
    <property type="evidence" value="ECO:0007669"/>
    <property type="project" value="UniProtKB-KW"/>
</dbReference>
<comment type="function">
    <text evidence="4">Catalyzes the condensation of acetyl-CoA with acetoacetyl-CoA to form HMG-CoA.</text>
</comment>
<evidence type="ECO:0000256" key="4">
    <source>
        <dbReference type="RuleBase" id="RU364071"/>
    </source>
</evidence>
<comment type="caution">
    <text evidence="6">The sequence shown here is derived from an EMBL/GenBank/DDBJ whole genome shotgun (WGS) entry which is preliminary data.</text>
</comment>
<dbReference type="GO" id="GO:0006084">
    <property type="term" value="P:acetyl-CoA metabolic process"/>
    <property type="evidence" value="ECO:0007669"/>
    <property type="project" value="InterPro"/>
</dbReference>
<feature type="domain" description="Hydroxymethylglutaryl-coenzyme A synthase C-terminal" evidence="5">
    <location>
        <begin position="148"/>
        <end position="398"/>
    </location>
</feature>
<dbReference type="EMBL" id="QGKX02001290">
    <property type="protein sequence ID" value="KAF3539267.1"/>
    <property type="molecule type" value="Genomic_DNA"/>
</dbReference>
<dbReference type="PANTHER" id="PTHR43323:SF2">
    <property type="entry name" value="HYDROXYMETHYLGLUTARYL-COA SYNTHASE"/>
    <property type="match status" value="1"/>
</dbReference>
<keyword evidence="4" id="KW-1207">Sterol metabolism</keyword>
<protein>
    <recommendedName>
        <fullName evidence="4">Hydroxymethylglutaryl-CoA synthase</fullName>
        <shortName evidence="4">HMG-CoA synthase</shortName>
        <ecNumber evidence="4">2.3.3.10</ecNumber>
    </recommendedName>
    <alternativeName>
        <fullName evidence="4">3-hydroxy-3-methylglutaryl coenzyme A synthase</fullName>
    </alternativeName>
</protein>
<keyword evidence="4" id="KW-0752">Steroid biosynthesis</keyword>
<evidence type="ECO:0000256" key="2">
    <source>
        <dbReference type="PIRSR" id="PIRSR610122-1"/>
    </source>
</evidence>
<keyword evidence="4" id="KW-0443">Lipid metabolism</keyword>
<evidence type="ECO:0000259" key="5">
    <source>
        <dbReference type="Pfam" id="PF08540"/>
    </source>
</evidence>
<comment type="pathway">
    <text evidence="4">Metabolic intermediate biosynthesis; (R)-mevalonate biosynthesis; (R)-mevalonate from acetyl-CoA: step 2/3.</text>
</comment>
<evidence type="ECO:0000256" key="3">
    <source>
        <dbReference type="PIRSR" id="PIRSR610122-2"/>
    </source>
</evidence>
<accession>A0A8S9QAU8</accession>
<dbReference type="SUPFAM" id="SSF53901">
    <property type="entry name" value="Thiolase-like"/>
    <property type="match status" value="2"/>
</dbReference>
<dbReference type="Proteomes" id="UP000712600">
    <property type="component" value="Unassembled WGS sequence"/>
</dbReference>
<dbReference type="InterPro" id="IPR010122">
    <property type="entry name" value="HMG_CoA_synthase_euk"/>
</dbReference>
<dbReference type="AlphaFoldDB" id="A0A8S9QAU8"/>
<proteinExistence type="inferred from homology"/>
<dbReference type="InterPro" id="IPR016039">
    <property type="entry name" value="Thiolase-like"/>
</dbReference>
<dbReference type="InterPro" id="IPR000590">
    <property type="entry name" value="HMG_CoA_synt_AS"/>
</dbReference>
<keyword evidence="4" id="KW-0753">Steroid metabolism</keyword>